<organism evidence="1 2">
    <name type="scientific">Anaerosporomusa subterranea</name>
    <dbReference type="NCBI Taxonomy" id="1794912"/>
    <lineage>
        <taxon>Bacteria</taxon>
        <taxon>Bacillati</taxon>
        <taxon>Bacillota</taxon>
        <taxon>Negativicutes</taxon>
        <taxon>Acetonemataceae</taxon>
        <taxon>Anaerosporomusa</taxon>
    </lineage>
</organism>
<protein>
    <submittedName>
        <fullName evidence="1">Uncharacterized protein</fullName>
    </submittedName>
</protein>
<comment type="caution">
    <text evidence="1">The sequence shown here is derived from an EMBL/GenBank/DDBJ whole genome shotgun (WGS) entry which is preliminary data.</text>
</comment>
<evidence type="ECO:0000313" key="2">
    <source>
        <dbReference type="Proteomes" id="UP000076268"/>
    </source>
</evidence>
<evidence type="ECO:0000313" key="1">
    <source>
        <dbReference type="EMBL" id="KYZ76666.1"/>
    </source>
</evidence>
<gene>
    <name evidence="1" type="ORF">AXX12_09610</name>
</gene>
<keyword evidence="2" id="KW-1185">Reference proteome</keyword>
<proteinExistence type="predicted"/>
<name>A0A154BRT7_ANASB</name>
<dbReference type="STRING" id="1794912.AXX12_09610"/>
<dbReference type="EMBL" id="LSGP01000017">
    <property type="protein sequence ID" value="KYZ76666.1"/>
    <property type="molecule type" value="Genomic_DNA"/>
</dbReference>
<dbReference type="AlphaFoldDB" id="A0A154BRT7"/>
<accession>A0A154BRT7</accession>
<dbReference type="Proteomes" id="UP000076268">
    <property type="component" value="Unassembled WGS sequence"/>
</dbReference>
<sequence>MGFLFDFLYSLRRTRNNNLAYERQQTRLFRLINKVTKLRIYLFEGIFCAFVQVVKYIMAERIGYL</sequence>
<reference evidence="1 2" key="1">
    <citation type="submission" date="2016-02" db="EMBL/GenBank/DDBJ databases">
        <title>Anaerosporomusa subterraneum gen. nov., sp. nov., a spore-forming obligate anaerobe isolated from saprolite.</title>
        <authorList>
            <person name="Choi J.K."/>
            <person name="Shah M."/>
            <person name="Yee N."/>
        </authorList>
    </citation>
    <scope>NUCLEOTIDE SEQUENCE [LARGE SCALE GENOMIC DNA]</scope>
    <source>
        <strain evidence="1 2">RU4</strain>
    </source>
</reference>